<dbReference type="InterPro" id="IPR011547">
    <property type="entry name" value="SLC26A/SulP_dom"/>
</dbReference>
<sequence>MAILYADTPPPNYLNQFKDQVKRLPHQARSYFRSMFPIVDWLPHYNWIWLSGDLTAAVTVGTLVIPQSLAYAKIANLPPVYGLYTSFIGVISYPLFGTSKDISIGTSAIMSLLVGQIITKFVTTSQYLSGEWTMTDAVTTLALFSGFITMLIGLLRLGPLFYFICQPAIAGFMAGSGLTIVINQFSKIFGVSGINTSEAPYLVFGKTLINLNHSTIDAAFGLTSLLYLYVVKYLAQHLMRRYPRHGRLIFFFNTSRSIVVLVFSTLICFMINRFGHFEKSPFQIIGNVPAGFGHIGTPTIKPSLVGFFGSDLIGIVVLLIMEHGAIASSLGKITDYKVDMSQEVFTIGIANIFGSFFGAYPGTGAFSRTAVMSKSGTRTPLTSFFVGIIVVLSIYVFTPAFTYIPNASLAAIIAHAVSDLISGPTVWKKFWDVHPTELLIFACAYIISLFTRIDISVYVPVVLSLVVQIYRTTRPQYAFLGSLDDDIPVEKQDEEASIEKPLLYPMNHPVLKPYLHPVDPSVICFQPQENIVFQNASFIFEKLIDMVKKTTRQGKPLAEKIGDRPWNNAASPGKEQERPLLKSIVLDLSGVHQMDFTGMETLMDTAVAVERYVGSRVCWYIVPGLSSHVRKCLLFAGFGTQRRDAVTPGKFLSDLSFKNWHPDGTKGCCMKAHLEEKGKGREEVVEIEQVNEKLKKKDRIIGLKIMSKYQEDASSTDIVLPSKMDEYGKPWCDCSLSAADLDKVSVVQDRFPYFFGSLHDAIKASVRQRTEQDQDVDKISVISDKGLGSSSSSSD</sequence>
<evidence type="ECO:0000256" key="3">
    <source>
        <dbReference type="ARBA" id="ARBA00022989"/>
    </source>
</evidence>
<dbReference type="Pfam" id="PF00916">
    <property type="entry name" value="Sulfate_transp"/>
    <property type="match status" value="1"/>
</dbReference>
<dbReference type="PROSITE" id="PS50801">
    <property type="entry name" value="STAS"/>
    <property type="match status" value="1"/>
</dbReference>
<accession>A0A1X0R4M0</accession>
<feature type="domain" description="STAS" evidence="7">
    <location>
        <begin position="520"/>
        <end position="617"/>
    </location>
</feature>
<evidence type="ECO:0000313" key="8">
    <source>
        <dbReference type="EMBL" id="ORE06916.1"/>
    </source>
</evidence>
<dbReference type="Pfam" id="PF01740">
    <property type="entry name" value="STAS"/>
    <property type="match status" value="1"/>
</dbReference>
<proteinExistence type="predicted"/>
<evidence type="ECO:0000259" key="7">
    <source>
        <dbReference type="PROSITE" id="PS50801"/>
    </source>
</evidence>
<feature type="transmembrane region" description="Helical" evidence="6">
    <location>
        <begin position="47"/>
        <end position="65"/>
    </location>
</feature>
<feature type="transmembrane region" description="Helical" evidence="6">
    <location>
        <begin position="77"/>
        <end position="96"/>
    </location>
</feature>
<gene>
    <name evidence="8" type="ORF">BCV72DRAFT_274174</name>
</gene>
<dbReference type="OrthoDB" id="288203at2759"/>
<dbReference type="AlphaFoldDB" id="A0A1X0R4M0"/>
<dbReference type="PANTHER" id="PTHR11814">
    <property type="entry name" value="SULFATE TRANSPORTER"/>
    <property type="match status" value="1"/>
</dbReference>
<dbReference type="Gene3D" id="3.30.750.24">
    <property type="entry name" value="STAS domain"/>
    <property type="match status" value="1"/>
</dbReference>
<dbReference type="InterPro" id="IPR018045">
    <property type="entry name" value="S04_transporter_CS"/>
</dbReference>
<dbReference type="InterPro" id="IPR002645">
    <property type="entry name" value="STAS_dom"/>
</dbReference>
<evidence type="ECO:0000256" key="4">
    <source>
        <dbReference type="ARBA" id="ARBA00023136"/>
    </source>
</evidence>
<dbReference type="GO" id="GO:0008271">
    <property type="term" value="F:secondary active sulfate transmembrane transporter activity"/>
    <property type="evidence" value="ECO:0007669"/>
    <property type="project" value="InterPro"/>
</dbReference>
<dbReference type="GO" id="GO:0016020">
    <property type="term" value="C:membrane"/>
    <property type="evidence" value="ECO:0007669"/>
    <property type="project" value="UniProtKB-SubCell"/>
</dbReference>
<feature type="transmembrane region" description="Helical" evidence="6">
    <location>
        <begin position="312"/>
        <end position="331"/>
    </location>
</feature>
<keyword evidence="2 6" id="KW-0812">Transmembrane</keyword>
<feature type="transmembrane region" description="Helical" evidence="6">
    <location>
        <begin position="160"/>
        <end position="182"/>
    </location>
</feature>
<organism evidence="8">
    <name type="scientific">Rhizopus microsporus var. microsporus</name>
    <dbReference type="NCBI Taxonomy" id="86635"/>
    <lineage>
        <taxon>Eukaryota</taxon>
        <taxon>Fungi</taxon>
        <taxon>Fungi incertae sedis</taxon>
        <taxon>Mucoromycota</taxon>
        <taxon>Mucoromycotina</taxon>
        <taxon>Mucoromycetes</taxon>
        <taxon>Mucorales</taxon>
        <taxon>Mucorineae</taxon>
        <taxon>Rhizopodaceae</taxon>
        <taxon>Rhizopus</taxon>
    </lineage>
</organism>
<comment type="subcellular location">
    <subcellularLocation>
        <location evidence="1">Membrane</location>
        <topology evidence="1">Multi-pass membrane protein</topology>
    </subcellularLocation>
</comment>
<dbReference type="PROSITE" id="PS01130">
    <property type="entry name" value="SLC26A"/>
    <property type="match status" value="1"/>
</dbReference>
<feature type="compositionally biased region" description="Basic and acidic residues" evidence="5">
    <location>
        <begin position="769"/>
        <end position="778"/>
    </location>
</feature>
<dbReference type="Proteomes" id="UP000242414">
    <property type="component" value="Unassembled WGS sequence"/>
</dbReference>
<reference evidence="8" key="1">
    <citation type="journal article" date="2016" name="Proc. Natl. Acad. Sci. U.S.A.">
        <title>Lipid metabolic changes in an early divergent fungus govern the establishment of a mutualistic symbiosis with endobacteria.</title>
        <authorList>
            <person name="Lastovetsky O.A."/>
            <person name="Gaspar M.L."/>
            <person name="Mondo S.J."/>
            <person name="LaButti K.M."/>
            <person name="Sandor L."/>
            <person name="Grigoriev I.V."/>
            <person name="Henry S.A."/>
            <person name="Pawlowska T.E."/>
        </authorList>
    </citation>
    <scope>NUCLEOTIDE SEQUENCE [LARGE SCALE GENOMIC DNA]</scope>
    <source>
        <strain evidence="8">ATCC 52814</strain>
    </source>
</reference>
<dbReference type="InterPro" id="IPR036513">
    <property type="entry name" value="STAS_dom_sf"/>
</dbReference>
<dbReference type="EMBL" id="KV921914">
    <property type="protein sequence ID" value="ORE06916.1"/>
    <property type="molecule type" value="Genomic_DNA"/>
</dbReference>
<dbReference type="SUPFAM" id="SSF52091">
    <property type="entry name" value="SpoIIaa-like"/>
    <property type="match status" value="1"/>
</dbReference>
<feature type="transmembrane region" description="Helical" evidence="6">
    <location>
        <begin position="248"/>
        <end position="272"/>
    </location>
</feature>
<dbReference type="VEuPathDB" id="FungiDB:BCV72DRAFT_274174"/>
<dbReference type="InterPro" id="IPR001902">
    <property type="entry name" value="SLC26A/SulP_fam"/>
</dbReference>
<feature type="transmembrane region" description="Helical" evidence="6">
    <location>
        <begin position="343"/>
        <end position="360"/>
    </location>
</feature>
<keyword evidence="3 6" id="KW-1133">Transmembrane helix</keyword>
<feature type="transmembrane region" description="Helical" evidence="6">
    <location>
        <begin position="134"/>
        <end position="154"/>
    </location>
</feature>
<feature type="transmembrane region" description="Helical" evidence="6">
    <location>
        <begin position="439"/>
        <end position="467"/>
    </location>
</feature>
<feature type="region of interest" description="Disordered" evidence="5">
    <location>
        <begin position="769"/>
        <end position="795"/>
    </location>
</feature>
<evidence type="ECO:0000256" key="2">
    <source>
        <dbReference type="ARBA" id="ARBA00022692"/>
    </source>
</evidence>
<name>A0A1X0R4M0_RHIZD</name>
<feature type="transmembrane region" description="Helical" evidence="6">
    <location>
        <begin position="380"/>
        <end position="397"/>
    </location>
</feature>
<protein>
    <submittedName>
        <fullName evidence="8">Sulfate permease</fullName>
    </submittedName>
</protein>
<evidence type="ECO:0000256" key="1">
    <source>
        <dbReference type="ARBA" id="ARBA00004141"/>
    </source>
</evidence>
<evidence type="ECO:0000256" key="6">
    <source>
        <dbReference type="SAM" id="Phobius"/>
    </source>
</evidence>
<dbReference type="NCBIfam" id="TIGR00815">
    <property type="entry name" value="sulP"/>
    <property type="match status" value="1"/>
</dbReference>
<keyword evidence="4 6" id="KW-0472">Membrane</keyword>
<evidence type="ECO:0000256" key="5">
    <source>
        <dbReference type="SAM" id="MobiDB-lite"/>
    </source>
</evidence>